<evidence type="ECO:0008006" key="5">
    <source>
        <dbReference type="Google" id="ProtNLM"/>
    </source>
</evidence>
<protein>
    <recommendedName>
        <fullName evidence="5">Non-specific protein-tyrosine kinase</fullName>
    </recommendedName>
</protein>
<dbReference type="Proteomes" id="UP000887575">
    <property type="component" value="Unassembled WGS sequence"/>
</dbReference>
<dbReference type="InterPro" id="IPR050122">
    <property type="entry name" value="RTK"/>
</dbReference>
<feature type="domain" description="PDZ" evidence="2">
    <location>
        <begin position="408"/>
        <end position="483"/>
    </location>
</feature>
<reference evidence="4" key="1">
    <citation type="submission" date="2024-02" db="UniProtKB">
        <authorList>
            <consortium name="WormBaseParasite"/>
        </authorList>
    </citation>
    <scope>IDENTIFICATION</scope>
</reference>
<evidence type="ECO:0000313" key="3">
    <source>
        <dbReference type="Proteomes" id="UP000887575"/>
    </source>
</evidence>
<dbReference type="Gene3D" id="2.30.42.10">
    <property type="match status" value="2"/>
</dbReference>
<dbReference type="WBParaSite" id="MBELARI_LOCUS9447">
    <property type="protein sequence ID" value="MBELARI_LOCUS9447"/>
    <property type="gene ID" value="MBELARI_LOCUS9447"/>
</dbReference>
<dbReference type="SUPFAM" id="SSF50156">
    <property type="entry name" value="PDZ domain-like"/>
    <property type="match status" value="2"/>
</dbReference>
<evidence type="ECO:0000259" key="2">
    <source>
        <dbReference type="PROSITE" id="PS50106"/>
    </source>
</evidence>
<evidence type="ECO:0000259" key="1">
    <source>
        <dbReference type="PROSITE" id="PS50011"/>
    </source>
</evidence>
<dbReference type="GO" id="GO:0004714">
    <property type="term" value="F:transmembrane receptor protein tyrosine kinase activity"/>
    <property type="evidence" value="ECO:0007669"/>
    <property type="project" value="TreeGrafter"/>
</dbReference>
<dbReference type="InterPro" id="IPR036034">
    <property type="entry name" value="PDZ_sf"/>
</dbReference>
<dbReference type="PANTHER" id="PTHR24416:SF600">
    <property type="entry name" value="PDGF- AND VEGF-RECEPTOR RELATED, ISOFORM J"/>
    <property type="match status" value="1"/>
</dbReference>
<keyword evidence="3" id="KW-1185">Reference proteome</keyword>
<dbReference type="Pfam" id="PF07714">
    <property type="entry name" value="PK_Tyr_Ser-Thr"/>
    <property type="match status" value="1"/>
</dbReference>
<dbReference type="PROSITE" id="PS50106">
    <property type="entry name" value="PDZ"/>
    <property type="match status" value="2"/>
</dbReference>
<accession>A0AAF3FQH2</accession>
<dbReference type="GO" id="GO:0043235">
    <property type="term" value="C:receptor complex"/>
    <property type="evidence" value="ECO:0007669"/>
    <property type="project" value="TreeGrafter"/>
</dbReference>
<dbReference type="GO" id="GO:0007169">
    <property type="term" value="P:cell surface receptor protein tyrosine kinase signaling pathway"/>
    <property type="evidence" value="ECO:0007669"/>
    <property type="project" value="TreeGrafter"/>
</dbReference>
<dbReference type="Pfam" id="PF00595">
    <property type="entry name" value="PDZ"/>
    <property type="match status" value="1"/>
</dbReference>
<feature type="domain" description="Protein kinase" evidence="1">
    <location>
        <begin position="1"/>
        <end position="190"/>
    </location>
</feature>
<dbReference type="AlphaFoldDB" id="A0AAF3FQH2"/>
<dbReference type="InterPro" id="IPR000719">
    <property type="entry name" value="Prot_kinase_dom"/>
</dbReference>
<dbReference type="SUPFAM" id="SSF56112">
    <property type="entry name" value="Protein kinase-like (PK-like)"/>
    <property type="match status" value="1"/>
</dbReference>
<proteinExistence type="predicted"/>
<dbReference type="PROSITE" id="PS50011">
    <property type="entry name" value="PROTEIN_KINASE_DOM"/>
    <property type="match status" value="1"/>
</dbReference>
<dbReference type="Gene3D" id="1.10.510.10">
    <property type="entry name" value="Transferase(Phosphotransferase) domain 1"/>
    <property type="match status" value="1"/>
</dbReference>
<name>A0AAF3FQH2_9BILA</name>
<organism evidence="3 4">
    <name type="scientific">Mesorhabditis belari</name>
    <dbReference type="NCBI Taxonomy" id="2138241"/>
    <lineage>
        <taxon>Eukaryota</taxon>
        <taxon>Metazoa</taxon>
        <taxon>Ecdysozoa</taxon>
        <taxon>Nematoda</taxon>
        <taxon>Chromadorea</taxon>
        <taxon>Rhabditida</taxon>
        <taxon>Rhabditina</taxon>
        <taxon>Rhabditomorpha</taxon>
        <taxon>Rhabditoidea</taxon>
        <taxon>Rhabditidae</taxon>
        <taxon>Mesorhabditinae</taxon>
        <taxon>Mesorhabditis</taxon>
    </lineage>
</organism>
<dbReference type="InterPro" id="IPR001478">
    <property type="entry name" value="PDZ"/>
</dbReference>
<sequence length="513" mass="57386">MPPLYANFADREEFLREITFMKQLGFHPHLLTLLGCYSRSAFPLIIMELCDKGDLLNIAARNVLLTGNKFAKLGDFGLCRLSQDQHYVARGGRLPVKWTAPEALERNEFSNKSDIWSFGVFLFEMFSLGQQPYHSMQPEEILSFLREGRRLERPAEASERIWKVMCWCWKFEAKSRPKAHETKMLVYPSLEDMVVDQNMQANRPLPTAPFATLPHANCGAEVPAAPFGTLTNASQAETVSLHSFYPNLYPQIGDQPTSSQEPNLSASTPLLHHQISYDERHSVLGAQRANLPALSYSVSSLVAPITSLAPGFEQANLHHGVRNLFIPKTNEGKIGVRLTEIDRGLFVQFVMKESPAAHQGLRFGDQILQLNGKEVFGMGNSKAMQLIEKIPPMEGILVAVRDRPSCRVITLHKDENGKTGLTHKDNKITAVAPNSSASKNGLTLNQAIVEIDGISVVAYCSKEVSQVLENAPRTVSLTVMPWEKYQQLIYKIDAKLLRQQDHSVPISAFTQMF</sequence>
<dbReference type="InterPro" id="IPR001245">
    <property type="entry name" value="Ser-Thr/Tyr_kinase_cat_dom"/>
</dbReference>
<dbReference type="PANTHER" id="PTHR24416">
    <property type="entry name" value="TYROSINE-PROTEIN KINASE RECEPTOR"/>
    <property type="match status" value="1"/>
</dbReference>
<dbReference type="InterPro" id="IPR011009">
    <property type="entry name" value="Kinase-like_dom_sf"/>
</dbReference>
<feature type="domain" description="PDZ" evidence="2">
    <location>
        <begin position="323"/>
        <end position="402"/>
    </location>
</feature>
<evidence type="ECO:0000313" key="4">
    <source>
        <dbReference type="WBParaSite" id="MBELARI_LOCUS9447"/>
    </source>
</evidence>
<dbReference type="GO" id="GO:0005886">
    <property type="term" value="C:plasma membrane"/>
    <property type="evidence" value="ECO:0007669"/>
    <property type="project" value="TreeGrafter"/>
</dbReference>
<dbReference type="GO" id="GO:0005524">
    <property type="term" value="F:ATP binding"/>
    <property type="evidence" value="ECO:0007669"/>
    <property type="project" value="InterPro"/>
</dbReference>
<dbReference type="Gene3D" id="3.30.200.20">
    <property type="entry name" value="Phosphorylase Kinase, domain 1"/>
    <property type="match status" value="1"/>
</dbReference>
<dbReference type="SMART" id="SM00228">
    <property type="entry name" value="PDZ"/>
    <property type="match status" value="2"/>
</dbReference>